<organism evidence="2">
    <name type="scientific">Homo sapiens</name>
    <name type="common">Human</name>
    <dbReference type="NCBI Taxonomy" id="9606"/>
    <lineage>
        <taxon>Eukaryota</taxon>
        <taxon>Metazoa</taxon>
        <taxon>Chordata</taxon>
        <taxon>Craniata</taxon>
        <taxon>Vertebrata</taxon>
        <taxon>Euteleostomi</taxon>
        <taxon>Mammalia</taxon>
        <taxon>Eutheria</taxon>
        <taxon>Euarchontoglires</taxon>
        <taxon>Primates</taxon>
        <taxon>Haplorrhini</taxon>
        <taxon>Catarrhini</taxon>
        <taxon>Hominidae</taxon>
        <taxon>Homo</taxon>
    </lineage>
</organism>
<feature type="non-terminal residue" evidence="2">
    <location>
        <position position="1"/>
    </location>
</feature>
<accession>L0N9S0</accession>
<dbReference type="EMBL" id="HE609030">
    <property type="protein sequence ID" value="CCE46052.1"/>
    <property type="molecule type" value="Genomic_DNA"/>
</dbReference>
<evidence type="ECO:0000313" key="2">
    <source>
        <dbReference type="EMBL" id="CCE46052.1"/>
    </source>
</evidence>
<dbReference type="AlphaFoldDB" id="L0N9S0"/>
<feature type="non-terminal residue" evidence="2">
    <location>
        <position position="33"/>
    </location>
</feature>
<reference evidence="2" key="1">
    <citation type="submission" date="2011-10" db="EMBL/GenBank/DDBJ databases">
        <title>Identification a homozygous truncating mutation of DNAJC6 that encodes neuron-specific co-chaperone auxilin based on exome sequencing in a recessive juvenile parkinsonism family that was refractory to locus identification.</title>
        <authorList>
            <person name="Cetinkaya M."/>
            <person name="Baysal L."/>
            <person name="Koroglu C."/>
            <person name="Karasoy H."/>
            <person name="Tolun A."/>
        </authorList>
    </citation>
    <scope>NUCLEOTIDE SEQUENCE</scope>
</reference>
<gene>
    <name evidence="2" type="primary">DNAJC6</name>
</gene>
<proteinExistence type="predicted"/>
<evidence type="ECO:0000256" key="1">
    <source>
        <dbReference type="SAM" id="MobiDB-lite"/>
    </source>
</evidence>
<name>L0N9S0_HUMAN</name>
<dbReference type="OrthoDB" id="1717591at2759"/>
<dbReference type="ChiTaRS" id="DNAJC6">
    <property type="organism name" value="human"/>
</dbReference>
<protein>
    <submittedName>
        <fullName evidence="2">DnaJ (Hsp40) homolog, subfamily C, member 6</fullName>
    </submittedName>
</protein>
<feature type="compositionally biased region" description="Polar residues" evidence="1">
    <location>
        <begin position="8"/>
        <end position="19"/>
    </location>
</feature>
<feature type="region of interest" description="Disordered" evidence="1">
    <location>
        <begin position="1"/>
        <end position="33"/>
    </location>
</feature>
<sequence length="33" mass="3277">VAGGSREVPTTGSSHSLSLSPACPTPLPRTDPT</sequence>
<feature type="compositionally biased region" description="Pro residues" evidence="1">
    <location>
        <begin position="23"/>
        <end position="33"/>
    </location>
</feature>